<reference evidence="2 3" key="1">
    <citation type="submission" date="2014-04" db="EMBL/GenBank/DDBJ databases">
        <authorList>
            <consortium name="DOE Joint Genome Institute"/>
            <person name="Kuo A."/>
            <person name="Ruytinx J."/>
            <person name="Rineau F."/>
            <person name="Colpaert J."/>
            <person name="Kohler A."/>
            <person name="Nagy L.G."/>
            <person name="Floudas D."/>
            <person name="Copeland A."/>
            <person name="Barry K.W."/>
            <person name="Cichocki N."/>
            <person name="Veneault-Fourrey C."/>
            <person name="LaButti K."/>
            <person name="Lindquist E.A."/>
            <person name="Lipzen A."/>
            <person name="Lundell T."/>
            <person name="Morin E."/>
            <person name="Murat C."/>
            <person name="Sun H."/>
            <person name="Tunlid A."/>
            <person name="Henrissat B."/>
            <person name="Grigoriev I.V."/>
            <person name="Hibbett D.S."/>
            <person name="Martin F."/>
            <person name="Nordberg H.P."/>
            <person name="Cantor M.N."/>
            <person name="Hua S.X."/>
        </authorList>
    </citation>
    <scope>NUCLEOTIDE SEQUENCE [LARGE SCALE GENOMIC DNA]</scope>
    <source>
        <strain evidence="2 3">UH-Slu-Lm8-n1</strain>
    </source>
</reference>
<sequence>MKPLTLAGERKVERKTHSIAEIQSHPVGRRQTERNDGNVMETLVSESLVVVSPLQSALCNSSVSSRIDYDCRRGSRNGTDCTAGALS</sequence>
<protein>
    <submittedName>
        <fullName evidence="2">Uncharacterized protein</fullName>
    </submittedName>
</protein>
<dbReference type="EMBL" id="KN835467">
    <property type="protein sequence ID" value="KIK37229.1"/>
    <property type="molecule type" value="Genomic_DNA"/>
</dbReference>
<feature type="region of interest" description="Disordered" evidence="1">
    <location>
        <begin position="1"/>
        <end position="33"/>
    </location>
</feature>
<keyword evidence="3" id="KW-1185">Reference proteome</keyword>
<proteinExistence type="predicted"/>
<name>A0A0D0AGF5_9AGAM</name>
<gene>
    <name evidence="2" type="ORF">CY34DRAFT_469473</name>
</gene>
<feature type="compositionally biased region" description="Basic and acidic residues" evidence="1">
    <location>
        <begin position="8"/>
        <end position="18"/>
    </location>
</feature>
<dbReference type="Proteomes" id="UP000054485">
    <property type="component" value="Unassembled WGS sequence"/>
</dbReference>
<evidence type="ECO:0000313" key="3">
    <source>
        <dbReference type="Proteomes" id="UP000054485"/>
    </source>
</evidence>
<dbReference type="AlphaFoldDB" id="A0A0D0AGF5"/>
<organism evidence="2 3">
    <name type="scientific">Suillus luteus UH-Slu-Lm8-n1</name>
    <dbReference type="NCBI Taxonomy" id="930992"/>
    <lineage>
        <taxon>Eukaryota</taxon>
        <taxon>Fungi</taxon>
        <taxon>Dikarya</taxon>
        <taxon>Basidiomycota</taxon>
        <taxon>Agaricomycotina</taxon>
        <taxon>Agaricomycetes</taxon>
        <taxon>Agaricomycetidae</taxon>
        <taxon>Boletales</taxon>
        <taxon>Suillineae</taxon>
        <taxon>Suillaceae</taxon>
        <taxon>Suillus</taxon>
    </lineage>
</organism>
<accession>A0A0D0AGF5</accession>
<evidence type="ECO:0000313" key="2">
    <source>
        <dbReference type="EMBL" id="KIK37229.1"/>
    </source>
</evidence>
<reference evidence="3" key="2">
    <citation type="submission" date="2015-01" db="EMBL/GenBank/DDBJ databases">
        <title>Evolutionary Origins and Diversification of the Mycorrhizal Mutualists.</title>
        <authorList>
            <consortium name="DOE Joint Genome Institute"/>
            <consortium name="Mycorrhizal Genomics Consortium"/>
            <person name="Kohler A."/>
            <person name="Kuo A."/>
            <person name="Nagy L.G."/>
            <person name="Floudas D."/>
            <person name="Copeland A."/>
            <person name="Barry K.W."/>
            <person name="Cichocki N."/>
            <person name="Veneault-Fourrey C."/>
            <person name="LaButti K."/>
            <person name="Lindquist E.A."/>
            <person name="Lipzen A."/>
            <person name="Lundell T."/>
            <person name="Morin E."/>
            <person name="Murat C."/>
            <person name="Riley R."/>
            <person name="Ohm R."/>
            <person name="Sun H."/>
            <person name="Tunlid A."/>
            <person name="Henrissat B."/>
            <person name="Grigoriev I.V."/>
            <person name="Hibbett D.S."/>
            <person name="Martin F."/>
        </authorList>
    </citation>
    <scope>NUCLEOTIDE SEQUENCE [LARGE SCALE GENOMIC DNA]</scope>
    <source>
        <strain evidence="3">UH-Slu-Lm8-n1</strain>
    </source>
</reference>
<dbReference type="InParanoid" id="A0A0D0AGF5"/>
<evidence type="ECO:0000256" key="1">
    <source>
        <dbReference type="SAM" id="MobiDB-lite"/>
    </source>
</evidence>
<dbReference type="HOGENOM" id="CLU_2484824_0_0_1"/>